<evidence type="ECO:0000313" key="2">
    <source>
        <dbReference type="EMBL" id="CAE0457958.1"/>
    </source>
</evidence>
<organism evidence="2">
    <name type="scientific">Chaetoceros debilis</name>
    <dbReference type="NCBI Taxonomy" id="122233"/>
    <lineage>
        <taxon>Eukaryota</taxon>
        <taxon>Sar</taxon>
        <taxon>Stramenopiles</taxon>
        <taxon>Ochrophyta</taxon>
        <taxon>Bacillariophyta</taxon>
        <taxon>Coscinodiscophyceae</taxon>
        <taxon>Chaetocerotophycidae</taxon>
        <taxon>Chaetocerotales</taxon>
        <taxon>Chaetocerotaceae</taxon>
        <taxon>Chaetoceros</taxon>
    </lineage>
</organism>
<dbReference type="GO" id="GO:0003690">
    <property type="term" value="F:double-stranded DNA binding"/>
    <property type="evidence" value="ECO:0007669"/>
    <property type="project" value="InterPro"/>
</dbReference>
<feature type="compositionally biased region" description="Basic and acidic residues" evidence="1">
    <location>
        <begin position="163"/>
        <end position="183"/>
    </location>
</feature>
<reference evidence="2" key="1">
    <citation type="submission" date="2021-01" db="EMBL/GenBank/DDBJ databases">
        <authorList>
            <person name="Corre E."/>
            <person name="Pelletier E."/>
            <person name="Niang G."/>
            <person name="Scheremetjew M."/>
            <person name="Finn R."/>
            <person name="Kale V."/>
            <person name="Holt S."/>
            <person name="Cochrane G."/>
            <person name="Meng A."/>
            <person name="Brown T."/>
            <person name="Cohen L."/>
        </authorList>
    </citation>
    <scope>NUCLEOTIDE SEQUENCE</scope>
    <source>
        <strain evidence="2">MM31A-1</strain>
    </source>
</reference>
<dbReference type="InterPro" id="IPR033246">
    <property type="entry name" value="BIN4"/>
</dbReference>
<sequence length="206" mass="22584">MNDPKEIRECKEMISSGDQIDSVDLKIPLSLLMSGTSSGSNECTVLVQVNPEDASTLDFHGAGGAVGRFEVNENAVIMDLKGFQYQGKLEAGPTCLMGSMHPLMGERMIKVESITDEYVQLQKTGDHMAQLDAVVEKGEMDDSFRIKDNNVNSRAATRGATNSDDRSEDVPTVDVVDKLDAKKSRARQRKSSEEIKSGSGKKRKRK</sequence>
<dbReference type="GO" id="GO:0042023">
    <property type="term" value="P:DNA endoreduplication"/>
    <property type="evidence" value="ECO:0007669"/>
    <property type="project" value="InterPro"/>
</dbReference>
<proteinExistence type="predicted"/>
<gene>
    <name evidence="2" type="ORF">CDEB00056_LOCUS2799</name>
</gene>
<protein>
    <submittedName>
        <fullName evidence="2">Uncharacterized protein</fullName>
    </submittedName>
</protein>
<dbReference type="AlphaFoldDB" id="A0A7S3PWH9"/>
<dbReference type="PANTHER" id="PTHR34810">
    <property type="entry name" value="DNA-BINDING PROTEIN BIN4"/>
    <property type="match status" value="1"/>
</dbReference>
<dbReference type="EMBL" id="HBIO01004085">
    <property type="protein sequence ID" value="CAE0457958.1"/>
    <property type="molecule type" value="Transcribed_RNA"/>
</dbReference>
<dbReference type="PANTHER" id="PTHR34810:SF1">
    <property type="entry name" value="DNA-BINDING PROTEIN BIN4"/>
    <property type="match status" value="1"/>
</dbReference>
<feature type="region of interest" description="Disordered" evidence="1">
    <location>
        <begin position="155"/>
        <end position="206"/>
    </location>
</feature>
<evidence type="ECO:0000256" key="1">
    <source>
        <dbReference type="SAM" id="MobiDB-lite"/>
    </source>
</evidence>
<dbReference type="GO" id="GO:0009330">
    <property type="term" value="C:DNA topoisomerase type II (double strand cut, ATP-hydrolyzing) complex"/>
    <property type="evidence" value="ECO:0007669"/>
    <property type="project" value="InterPro"/>
</dbReference>
<name>A0A7S3PWH9_9STRA</name>
<accession>A0A7S3PWH9</accession>